<dbReference type="AlphaFoldDB" id="A0A0E0AAD0"/>
<organism evidence="3">
    <name type="scientific">Oryza glumipatula</name>
    <dbReference type="NCBI Taxonomy" id="40148"/>
    <lineage>
        <taxon>Eukaryota</taxon>
        <taxon>Viridiplantae</taxon>
        <taxon>Streptophyta</taxon>
        <taxon>Embryophyta</taxon>
        <taxon>Tracheophyta</taxon>
        <taxon>Spermatophyta</taxon>
        <taxon>Magnoliopsida</taxon>
        <taxon>Liliopsida</taxon>
        <taxon>Poales</taxon>
        <taxon>Poaceae</taxon>
        <taxon>BOP clade</taxon>
        <taxon>Oryzoideae</taxon>
        <taxon>Oryzeae</taxon>
        <taxon>Oryzinae</taxon>
        <taxon>Oryza</taxon>
    </lineage>
</organism>
<dbReference type="GO" id="GO:0005634">
    <property type="term" value="C:nucleus"/>
    <property type="evidence" value="ECO:0007669"/>
    <property type="project" value="UniProtKB-SubCell"/>
</dbReference>
<dbReference type="HOGENOM" id="CLU_2982300_0_0_1"/>
<name>A0A0E0AAD0_9ORYZ</name>
<dbReference type="InterPro" id="IPR023393">
    <property type="entry name" value="START-like_dom_sf"/>
</dbReference>
<dbReference type="Proteomes" id="UP000026961">
    <property type="component" value="Chromosome 6"/>
</dbReference>
<sequence>MLKDYSSTLIIHLEVIDGQLVTLVIESFVVDIPEGNTKDEICYFTENLLKFNLRTLRV</sequence>
<keyword evidence="4" id="KW-1185">Reference proteome</keyword>
<dbReference type="Gramene" id="OGLUM06G17980.1">
    <property type="protein sequence ID" value="OGLUM06G17980.1"/>
    <property type="gene ID" value="OGLUM06G17980"/>
</dbReference>
<protein>
    <recommendedName>
        <fullName evidence="5">Bet v I/Major latex protein domain-containing protein</fullName>
    </recommendedName>
</protein>
<evidence type="ECO:0008006" key="5">
    <source>
        <dbReference type="Google" id="ProtNLM"/>
    </source>
</evidence>
<dbReference type="STRING" id="40148.A0A0E0AAD0"/>
<reference evidence="3" key="2">
    <citation type="submission" date="2018-05" db="EMBL/GenBank/DDBJ databases">
        <title>OgluRS3 (Oryza glumaepatula Reference Sequence Version 3).</title>
        <authorList>
            <person name="Zhang J."/>
            <person name="Kudrna D."/>
            <person name="Lee S."/>
            <person name="Talag J."/>
            <person name="Welchert J."/>
            <person name="Wing R.A."/>
        </authorList>
    </citation>
    <scope>NUCLEOTIDE SEQUENCE [LARGE SCALE GENOMIC DNA]</scope>
</reference>
<evidence type="ECO:0000313" key="4">
    <source>
        <dbReference type="Proteomes" id="UP000026961"/>
    </source>
</evidence>
<dbReference type="Gene3D" id="3.30.530.20">
    <property type="match status" value="1"/>
</dbReference>
<reference evidence="3" key="1">
    <citation type="submission" date="2015-04" db="UniProtKB">
        <authorList>
            <consortium name="EnsemblPlants"/>
        </authorList>
    </citation>
    <scope>IDENTIFICATION</scope>
</reference>
<evidence type="ECO:0000313" key="3">
    <source>
        <dbReference type="EnsemblPlants" id="OGLUM06G17980.1"/>
    </source>
</evidence>
<dbReference type="EnsemblPlants" id="OGLUM06G17980.1">
    <property type="protein sequence ID" value="OGLUM06G17980.1"/>
    <property type="gene ID" value="OGLUM06G17980"/>
</dbReference>
<keyword evidence="2" id="KW-0539">Nucleus</keyword>
<accession>A0A0E0AAD0</accession>
<evidence type="ECO:0000256" key="2">
    <source>
        <dbReference type="ARBA" id="ARBA00023242"/>
    </source>
</evidence>
<proteinExistence type="predicted"/>
<evidence type="ECO:0000256" key="1">
    <source>
        <dbReference type="ARBA" id="ARBA00004123"/>
    </source>
</evidence>
<comment type="subcellular location">
    <subcellularLocation>
        <location evidence="1">Nucleus</location>
    </subcellularLocation>
</comment>